<dbReference type="GO" id="GO:0005886">
    <property type="term" value="C:plasma membrane"/>
    <property type="evidence" value="ECO:0007669"/>
    <property type="project" value="UniProtKB-SubCell"/>
</dbReference>
<evidence type="ECO:0000256" key="7">
    <source>
        <dbReference type="ARBA" id="ARBA00023136"/>
    </source>
</evidence>
<dbReference type="InterPro" id="IPR000515">
    <property type="entry name" value="MetI-like"/>
</dbReference>
<dbReference type="PROSITE" id="PS50928">
    <property type="entry name" value="ABC_TM1"/>
    <property type="match status" value="1"/>
</dbReference>
<evidence type="ECO:0000256" key="4">
    <source>
        <dbReference type="ARBA" id="ARBA00022475"/>
    </source>
</evidence>
<comment type="subcellular location">
    <subcellularLocation>
        <location evidence="1">Cell membrane</location>
        <topology evidence="1">Multi-pass membrane protein</topology>
    </subcellularLocation>
</comment>
<feature type="transmembrane region" description="Helical" evidence="8">
    <location>
        <begin position="45"/>
        <end position="67"/>
    </location>
</feature>
<evidence type="ECO:0000256" key="3">
    <source>
        <dbReference type="ARBA" id="ARBA00022448"/>
    </source>
</evidence>
<feature type="transmembrane region" description="Helical" evidence="8">
    <location>
        <begin position="121"/>
        <end position="145"/>
    </location>
</feature>
<protein>
    <submittedName>
        <fullName evidence="10">ABC transporter permease</fullName>
    </submittedName>
</protein>
<keyword evidence="4" id="KW-1003">Cell membrane</keyword>
<organism evidence="10 11">
    <name type="scientific">Campylobacter hepaticus</name>
    <dbReference type="NCBI Taxonomy" id="1813019"/>
    <lineage>
        <taxon>Bacteria</taxon>
        <taxon>Pseudomonadati</taxon>
        <taxon>Campylobacterota</taxon>
        <taxon>Epsilonproteobacteria</taxon>
        <taxon>Campylobacterales</taxon>
        <taxon>Campylobacteraceae</taxon>
        <taxon>Campylobacter</taxon>
    </lineage>
</organism>
<dbReference type="SUPFAM" id="SSF161098">
    <property type="entry name" value="MetI-like"/>
    <property type="match status" value="1"/>
</dbReference>
<evidence type="ECO:0000313" key="11">
    <source>
        <dbReference type="Proteomes" id="UP000286095"/>
    </source>
</evidence>
<evidence type="ECO:0000259" key="9">
    <source>
        <dbReference type="PROSITE" id="PS50928"/>
    </source>
</evidence>
<feature type="transmembrane region" description="Helical" evidence="8">
    <location>
        <begin position="87"/>
        <end position="109"/>
    </location>
</feature>
<keyword evidence="3" id="KW-0813">Transport</keyword>
<feature type="domain" description="ABC transmembrane type-1" evidence="9">
    <location>
        <begin position="39"/>
        <end position="246"/>
    </location>
</feature>
<dbReference type="InterPro" id="IPR035906">
    <property type="entry name" value="MetI-like_sf"/>
</dbReference>
<gene>
    <name evidence="10" type="ORF">DZD40_05170</name>
</gene>
<evidence type="ECO:0000256" key="5">
    <source>
        <dbReference type="ARBA" id="ARBA00022692"/>
    </source>
</evidence>
<dbReference type="EMBL" id="QURW01000011">
    <property type="protein sequence ID" value="RQD87223.1"/>
    <property type="molecule type" value="Genomic_DNA"/>
</dbReference>
<keyword evidence="7 8" id="KW-0472">Membrane</keyword>
<evidence type="ECO:0000256" key="2">
    <source>
        <dbReference type="ARBA" id="ARBA00007069"/>
    </source>
</evidence>
<proteinExistence type="inferred from homology"/>
<comment type="caution">
    <text evidence="10">The sequence shown here is derived from an EMBL/GenBank/DDBJ whole genome shotgun (WGS) entry which is preliminary data.</text>
</comment>
<evidence type="ECO:0000313" key="10">
    <source>
        <dbReference type="EMBL" id="RQD87223.1"/>
    </source>
</evidence>
<dbReference type="PANTHER" id="PTHR42929">
    <property type="entry name" value="INNER MEMBRANE ABC TRANSPORTER PERMEASE PROTEIN YDCU-RELATED-RELATED"/>
    <property type="match status" value="1"/>
</dbReference>
<sequence length="261" mass="28886">MAAPLVWIMINAFYIEDKGFYSLDNFIRIFESKFYLQSIVNSLQISFVSSIFGLLIGFLASYSLFVLTPCKICKFLFSLNTMISNFSGVPLAFAFIIILGSNGVINVFLKNLGIEPFISIYANLGINLVYVYFQIPLAILLLLPAFKSLENSHLNACKTLGGGNFLYWVKIALPLLFPALLGVFLILFANAFGAYATIYALSSGNFNIAPIRIAALIAGDINLDPYKASALSIIIIIIMIILTFIVNFLSKKYNFKGVLDE</sequence>
<feature type="transmembrane region" description="Helical" evidence="8">
    <location>
        <begin position="165"/>
        <end position="189"/>
    </location>
</feature>
<dbReference type="AlphaFoldDB" id="A0A424Z053"/>
<comment type="similarity">
    <text evidence="2">Belongs to the binding-protein-dependent transport system permease family. CysTW subfamily.</text>
</comment>
<name>A0A424Z053_9BACT</name>
<dbReference type="Proteomes" id="UP000286095">
    <property type="component" value="Unassembled WGS sequence"/>
</dbReference>
<reference evidence="10 11" key="1">
    <citation type="submission" date="2018-08" db="EMBL/GenBank/DDBJ databases">
        <title>Survival mechanisms of Campylobacter hepaticus identified by genomic analysis and comparative transcriptomic analysis of in vivo and in vitro derived bacteria.</title>
        <authorList>
            <person name="Van T.T.H."/>
            <person name="Moore R.J."/>
        </authorList>
    </citation>
    <scope>NUCLEOTIDE SEQUENCE [LARGE SCALE GENOMIC DNA]</scope>
    <source>
        <strain evidence="10 11">54L</strain>
    </source>
</reference>
<dbReference type="PANTHER" id="PTHR42929:SF1">
    <property type="entry name" value="INNER MEMBRANE ABC TRANSPORTER PERMEASE PROTEIN YDCU-RELATED"/>
    <property type="match status" value="1"/>
</dbReference>
<keyword evidence="5 8" id="KW-0812">Transmembrane</keyword>
<evidence type="ECO:0000256" key="6">
    <source>
        <dbReference type="ARBA" id="ARBA00022989"/>
    </source>
</evidence>
<evidence type="ECO:0000256" key="1">
    <source>
        <dbReference type="ARBA" id="ARBA00004651"/>
    </source>
</evidence>
<dbReference type="GO" id="GO:0055085">
    <property type="term" value="P:transmembrane transport"/>
    <property type="evidence" value="ECO:0007669"/>
    <property type="project" value="InterPro"/>
</dbReference>
<feature type="transmembrane region" description="Helical" evidence="8">
    <location>
        <begin position="230"/>
        <end position="249"/>
    </location>
</feature>
<dbReference type="Gene3D" id="1.10.3720.10">
    <property type="entry name" value="MetI-like"/>
    <property type="match status" value="1"/>
</dbReference>
<accession>A0A424Z053</accession>
<evidence type="ECO:0000256" key="8">
    <source>
        <dbReference type="SAM" id="Phobius"/>
    </source>
</evidence>
<keyword evidence="6 8" id="KW-1133">Transmembrane helix</keyword>